<evidence type="ECO:0000256" key="4">
    <source>
        <dbReference type="ARBA" id="ARBA00012564"/>
    </source>
</evidence>
<accession>A0A1T5HS48</accession>
<evidence type="ECO:0000259" key="13">
    <source>
        <dbReference type="Pfam" id="PF16410"/>
    </source>
</evidence>
<dbReference type="Gene3D" id="2.60.40.2340">
    <property type="match status" value="2"/>
</dbReference>
<dbReference type="GO" id="GO:0016020">
    <property type="term" value="C:membrane"/>
    <property type="evidence" value="ECO:0007669"/>
    <property type="project" value="TreeGrafter"/>
</dbReference>
<dbReference type="KEGG" id="asx:CDL62_03600"/>
<dbReference type="PRINTS" id="PR00756">
    <property type="entry name" value="ALADIPTASE"/>
</dbReference>
<dbReference type="GO" id="GO:0008270">
    <property type="term" value="F:zinc ion binding"/>
    <property type="evidence" value="ECO:0007669"/>
    <property type="project" value="InterPro"/>
</dbReference>
<dbReference type="InterPro" id="IPR027268">
    <property type="entry name" value="Peptidase_M4/M1_CTD_sf"/>
</dbReference>
<dbReference type="EC" id="3.4.11.2" evidence="4"/>
<evidence type="ECO:0000256" key="2">
    <source>
        <dbReference type="ARBA" id="ARBA00001947"/>
    </source>
</evidence>
<feature type="domain" description="Peptidase M1 membrane alanine aminopeptidase" evidence="12">
    <location>
        <begin position="344"/>
        <end position="492"/>
    </location>
</feature>
<keyword evidence="10" id="KW-0862">Zinc</keyword>
<keyword evidence="15" id="KW-1185">Reference proteome</keyword>
<dbReference type="InterPro" id="IPR032186">
    <property type="entry name" value="DUF5018"/>
</dbReference>
<dbReference type="Gene3D" id="1.10.390.10">
    <property type="entry name" value="Neutral Protease Domain 2"/>
    <property type="match status" value="1"/>
</dbReference>
<comment type="catalytic activity">
    <reaction evidence="1">
        <text>Release of an N-terminal amino acid, Xaa-|-Yaa- from a peptide, amide or arylamide. Xaa is preferably Ala, but may be most amino acids including Pro (slow action). When a terminal hydrophobic residue is followed by a prolyl residue, the two may be released as an intact Xaa-Pro dipeptide.</text>
        <dbReference type="EC" id="3.4.11.2"/>
    </reaction>
</comment>
<evidence type="ECO:0000259" key="12">
    <source>
        <dbReference type="Pfam" id="PF01433"/>
    </source>
</evidence>
<evidence type="ECO:0000256" key="8">
    <source>
        <dbReference type="ARBA" id="ARBA00022723"/>
    </source>
</evidence>
<comment type="cofactor">
    <cofactor evidence="2">
        <name>Zn(2+)</name>
        <dbReference type="ChEBI" id="CHEBI:29105"/>
    </cofactor>
</comment>
<evidence type="ECO:0000256" key="5">
    <source>
        <dbReference type="ARBA" id="ARBA00015611"/>
    </source>
</evidence>
<evidence type="ECO:0000256" key="10">
    <source>
        <dbReference type="ARBA" id="ARBA00022833"/>
    </source>
</evidence>
<keyword evidence="7" id="KW-0645">Protease</keyword>
<reference evidence="14 15" key="1">
    <citation type="submission" date="2017-02" db="EMBL/GenBank/DDBJ databases">
        <authorList>
            <person name="Peterson S.W."/>
        </authorList>
    </citation>
    <scope>NUCLEOTIDE SEQUENCE [LARGE SCALE GENOMIC DNA]</scope>
    <source>
        <strain evidence="14 15">DSM 24412</strain>
    </source>
</reference>
<dbReference type="OrthoDB" id="5524298at2"/>
<proteinExistence type="inferred from homology"/>
<dbReference type="InterPro" id="IPR014782">
    <property type="entry name" value="Peptidase_M1_dom"/>
</dbReference>
<keyword evidence="8" id="KW-0479">Metal-binding</keyword>
<dbReference type="GO" id="GO:0005615">
    <property type="term" value="C:extracellular space"/>
    <property type="evidence" value="ECO:0007669"/>
    <property type="project" value="TreeGrafter"/>
</dbReference>
<dbReference type="EMBL" id="FUYV01000018">
    <property type="protein sequence ID" value="SKC23513.1"/>
    <property type="molecule type" value="Genomic_DNA"/>
</dbReference>
<evidence type="ECO:0000256" key="9">
    <source>
        <dbReference type="ARBA" id="ARBA00022801"/>
    </source>
</evidence>
<dbReference type="GO" id="GO:0005737">
    <property type="term" value="C:cytoplasm"/>
    <property type="evidence" value="ECO:0007669"/>
    <property type="project" value="TreeGrafter"/>
</dbReference>
<dbReference type="PANTHER" id="PTHR11533">
    <property type="entry name" value="PROTEASE M1 ZINC METALLOPROTEASE"/>
    <property type="match status" value="1"/>
</dbReference>
<comment type="similarity">
    <text evidence="3">Belongs to the peptidase M1 family.</text>
</comment>
<dbReference type="Proteomes" id="UP000191055">
    <property type="component" value="Unassembled WGS sequence"/>
</dbReference>
<dbReference type="InterPro" id="IPR026444">
    <property type="entry name" value="Secre_tail"/>
</dbReference>
<dbReference type="NCBIfam" id="TIGR04183">
    <property type="entry name" value="Por_Secre_tail"/>
    <property type="match status" value="1"/>
</dbReference>
<dbReference type="CDD" id="cd09603">
    <property type="entry name" value="M1_APN_like"/>
    <property type="match status" value="1"/>
</dbReference>
<protein>
    <recommendedName>
        <fullName evidence="5">Aminopeptidase N</fullName>
        <ecNumber evidence="4">3.4.11.2</ecNumber>
    </recommendedName>
</protein>
<keyword evidence="9" id="KW-0378">Hydrolase</keyword>
<dbReference type="Pfam" id="PF01433">
    <property type="entry name" value="Peptidase_M1"/>
    <property type="match status" value="1"/>
</dbReference>
<dbReference type="InterPro" id="IPR001930">
    <property type="entry name" value="Peptidase_M1"/>
</dbReference>
<name>A0A1T5HS48_9BACT</name>
<keyword evidence="6" id="KW-0031">Aminopeptidase</keyword>
<dbReference type="Pfam" id="PF16410">
    <property type="entry name" value="DUF5018"/>
    <property type="match status" value="1"/>
</dbReference>
<evidence type="ECO:0000313" key="14">
    <source>
        <dbReference type="EMBL" id="SKC23513.1"/>
    </source>
</evidence>
<dbReference type="GO" id="GO:0016285">
    <property type="term" value="F:alanyl aminopeptidase activity"/>
    <property type="evidence" value="ECO:0007669"/>
    <property type="project" value="UniProtKB-EC"/>
</dbReference>
<evidence type="ECO:0000256" key="3">
    <source>
        <dbReference type="ARBA" id="ARBA00010136"/>
    </source>
</evidence>
<feature type="domain" description="DUF5018" evidence="13">
    <location>
        <begin position="681"/>
        <end position="764"/>
    </location>
</feature>
<dbReference type="SUPFAM" id="SSF55486">
    <property type="entry name" value="Metalloproteases ('zincins'), catalytic domain"/>
    <property type="match status" value="1"/>
</dbReference>
<dbReference type="PANTHER" id="PTHR11533:SF174">
    <property type="entry name" value="PUROMYCIN-SENSITIVE AMINOPEPTIDASE-RELATED"/>
    <property type="match status" value="1"/>
</dbReference>
<sequence length="1298" mass="146188">MITSNKLLLILATVALFYVAANVEAQKRQRPSLPDTDLSEKQKARKEFIQQEWEAYMALKSASETLQTDENIDVTFYHLTIDVNTTAQSISGNTYIELKSTVNNLTQVKLNLHTSMTVTAVGENAISWSRSGSNVLNLNLDQSYNIGETVNLRIYYNGTPIIPAGTGKGFRFLTHSSTVPAVTALSTPYLAHYWFPCKDGPYDKADSVKVDIIVPDVSYQGYPLMGVSNGMLYDTIIDGGKRTYRWKHNYPIVPYYVSVSVSNYRVFGEQYNRNGHDFPLTYYVFPNDYNTALSTFSGVPDVFDAFIHYFGDYPFKTEKYGMTQIASGLTYIEKQTNSIMASVAPSAWWLVVHELAHMWFGNSITNRPWNHVWLNEGFATYAEALHEEYYFGKAAYHQYMNNTLTSGWDYTRTLYLSDDSNPTQIFHFFYYDKGAWVLHMLRNHLGDDLFFEILKSYAQDPEFKYLYVNTETFREYIESKSGMDLEVFFDQWVYGTSFPDISFNYSYDPSTGKNGVTISQIQSWWTYDRYIYEMYLPLRFTLSDGSVVEEKVFNNQRIQSFHFDHGLSVTNMQLDPDQWNMIWWSGRNTSLAVPPAPMITSFNIPGQVNNTVINELTRTILITMPAETSLTTLSPAIGLTANTTVSPTSGVPNDFSSPVKYTVTGINHSQRIYTVYVSTVPSDEKLITSFTIPNYISSEIDHDEETILVIMPPGTDITNLVPGITVSVNAEVSPASGIAQDFTSPVPYTVTAENQTQKSYTVTVELDITPDVTNIWNGNISTDWNHPGNWSHGVPQEQMSVHIGAYMTRFPTISSNVTIKNLTVDAGATLMQVSGTLTIQGEFRLKSSSEVNASYIMTGGSIDIEPEKVIIEQVISNPGYNYAISSPVSGSLATRLNSGITGTTYIYNNPTNTYLQLDENEPFEPGTGMVFRNNDHIQFSGVINTGSVIVPLTRTSAGLGWNFIGNPYTAAVDWRSLNKTNVDDLFWIYRNDLGTYGTFNNNTGLAVGLNDPPYLIPSGHAIWVRVTLGQAEGAVTFSPNAMVHNPFSYLKAKKPHDYSFIKLISRYNGHSDEAAIAFVPESTKGASDPYDSDKLFGNNRKTAEIYTLSQGRPLAINALPQEESMTIPLGVFVRRSGVLGMQLSDHDLTDNTVVLLRDKLTGEITDLTSGQRYRTYLRITEEHYMEKVKEEDKPTRIDDRFELIITKSTPTGFKEELNSELQNPSNDDVHVYNSVNGIIVYAETKSSPFYLLYDSTGRRISTETLQPYEENNINLPQRGIYIISIIWEDNVKNRKIIF</sequence>
<evidence type="ECO:0000256" key="6">
    <source>
        <dbReference type="ARBA" id="ARBA00022438"/>
    </source>
</evidence>
<dbReference type="GO" id="GO:0070006">
    <property type="term" value="F:metalloaminopeptidase activity"/>
    <property type="evidence" value="ECO:0007669"/>
    <property type="project" value="TreeGrafter"/>
</dbReference>
<dbReference type="Gene3D" id="2.60.40.1730">
    <property type="entry name" value="tricorn interacting facor f3 domain"/>
    <property type="match status" value="1"/>
</dbReference>
<dbReference type="RefSeq" id="WP_079558482.1">
    <property type="nucleotide sequence ID" value="NZ_CP021904.1"/>
</dbReference>
<evidence type="ECO:0000313" key="15">
    <source>
        <dbReference type="Proteomes" id="UP000191055"/>
    </source>
</evidence>
<evidence type="ECO:0000256" key="1">
    <source>
        <dbReference type="ARBA" id="ARBA00000098"/>
    </source>
</evidence>
<keyword evidence="11" id="KW-0482">Metalloprotease</keyword>
<dbReference type="InterPro" id="IPR050344">
    <property type="entry name" value="Peptidase_M1_aminopeptidases"/>
</dbReference>
<gene>
    <name evidence="14" type="ORF">SAMN03080601_02788</name>
</gene>
<evidence type="ECO:0000256" key="11">
    <source>
        <dbReference type="ARBA" id="ARBA00023049"/>
    </source>
</evidence>
<evidence type="ECO:0000256" key="7">
    <source>
        <dbReference type="ARBA" id="ARBA00022670"/>
    </source>
</evidence>
<organism evidence="14 15">
    <name type="scientific">Alkalitalea saponilacus</name>
    <dbReference type="NCBI Taxonomy" id="889453"/>
    <lineage>
        <taxon>Bacteria</taxon>
        <taxon>Pseudomonadati</taxon>
        <taxon>Bacteroidota</taxon>
        <taxon>Bacteroidia</taxon>
        <taxon>Marinilabiliales</taxon>
        <taxon>Marinilabiliaceae</taxon>
        <taxon>Alkalitalea</taxon>
    </lineage>
</organism>
<dbReference type="InterPro" id="IPR042097">
    <property type="entry name" value="Aminopeptidase_N-like_N_sf"/>
</dbReference>
<dbReference type="STRING" id="889453.SAMN03080601_02788"/>
<dbReference type="GO" id="GO:0042277">
    <property type="term" value="F:peptide binding"/>
    <property type="evidence" value="ECO:0007669"/>
    <property type="project" value="TreeGrafter"/>
</dbReference>
<dbReference type="GO" id="GO:0006508">
    <property type="term" value="P:proteolysis"/>
    <property type="evidence" value="ECO:0007669"/>
    <property type="project" value="UniProtKB-KW"/>
</dbReference>
<dbReference type="GO" id="GO:0043171">
    <property type="term" value="P:peptide catabolic process"/>
    <property type="evidence" value="ECO:0007669"/>
    <property type="project" value="TreeGrafter"/>
</dbReference>
<dbReference type="SUPFAM" id="SSF63737">
    <property type="entry name" value="Leukotriene A4 hydrolase N-terminal domain"/>
    <property type="match status" value="1"/>
</dbReference>